<dbReference type="RefSeq" id="WP_249713094.1">
    <property type="nucleotide sequence ID" value="NZ_JAMFMB010000041.1"/>
</dbReference>
<comment type="similarity">
    <text evidence="1 6">Belongs to the peptidase S1B family.</text>
</comment>
<evidence type="ECO:0000256" key="4">
    <source>
        <dbReference type="ARBA" id="ARBA00022801"/>
    </source>
</evidence>
<dbReference type="EMBL" id="JAMFMB010000041">
    <property type="protein sequence ID" value="MCL6285870.1"/>
    <property type="molecule type" value="Genomic_DNA"/>
</dbReference>
<dbReference type="InterPro" id="IPR050966">
    <property type="entry name" value="Glutamyl_endopeptidase"/>
</dbReference>
<dbReference type="PROSITE" id="PS50240">
    <property type="entry name" value="TRYPSIN_DOM"/>
    <property type="match status" value="1"/>
</dbReference>
<dbReference type="InterPro" id="IPR009003">
    <property type="entry name" value="Peptidase_S1_PA"/>
</dbReference>
<keyword evidence="3 6" id="KW-0732">Signal</keyword>
<evidence type="ECO:0000256" key="2">
    <source>
        <dbReference type="ARBA" id="ARBA00022670"/>
    </source>
</evidence>
<dbReference type="PROSITE" id="PS00134">
    <property type="entry name" value="TRYPSIN_HIS"/>
    <property type="match status" value="1"/>
</dbReference>
<dbReference type="Pfam" id="PF00089">
    <property type="entry name" value="Trypsin"/>
    <property type="match status" value="1"/>
</dbReference>
<dbReference type="PANTHER" id="PTHR15462">
    <property type="entry name" value="SERINE PROTEASE"/>
    <property type="match status" value="1"/>
</dbReference>
<sequence length="270" mass="29008">MRTFLLLFLGLCLSLPLHAQNSGLRRLTDREDLLGWEAVGKLDLGGGSFCTGTLIARDLVLTAAHCAVDRSTGKPYAPGRAVFHAGYSDGASLSRQEVSQIAVHPDFDIRQPMSPEYIRVDVALMRLTQPVPLSVANPFALHSGNIHGAEISVSSYGQGRAEAISRQKSCRILNREEGLIMVDCDLTFGSSGSALLARSDSRWQILSVLSGGGNHNGQKIGVGMELPEIVAQLKRQMYRDAPRPKAGIKMLGVGSGRRSSGAKFIRPNGS</sequence>
<dbReference type="InterPro" id="IPR008256">
    <property type="entry name" value="Peptidase_S1B"/>
</dbReference>
<dbReference type="InterPro" id="IPR018114">
    <property type="entry name" value="TRYPSIN_HIS"/>
</dbReference>
<dbReference type="Gene3D" id="2.40.10.10">
    <property type="entry name" value="Trypsin-like serine proteases"/>
    <property type="match status" value="2"/>
</dbReference>
<dbReference type="InterPro" id="IPR043504">
    <property type="entry name" value="Peptidase_S1_PA_chymotrypsin"/>
</dbReference>
<evidence type="ECO:0000259" key="7">
    <source>
        <dbReference type="PROSITE" id="PS50240"/>
    </source>
</evidence>
<feature type="signal peptide" evidence="6">
    <location>
        <begin position="1"/>
        <end position="19"/>
    </location>
</feature>
<comment type="caution">
    <text evidence="8">The sequence shown here is derived from an EMBL/GenBank/DDBJ whole genome shotgun (WGS) entry which is preliminary data.</text>
</comment>
<keyword evidence="5 6" id="KW-0720">Serine protease</keyword>
<accession>A0ABT0Q7S4</accession>
<evidence type="ECO:0000313" key="9">
    <source>
        <dbReference type="Proteomes" id="UP001203880"/>
    </source>
</evidence>
<dbReference type="InterPro" id="IPR001254">
    <property type="entry name" value="Trypsin_dom"/>
</dbReference>
<dbReference type="SMART" id="SM00020">
    <property type="entry name" value="Tryp_SPc"/>
    <property type="match status" value="1"/>
</dbReference>
<keyword evidence="9" id="KW-1185">Reference proteome</keyword>
<name>A0ABT0Q7S4_9RHOB</name>
<dbReference type="PRINTS" id="PR00839">
    <property type="entry name" value="V8PROTEASE"/>
</dbReference>
<dbReference type="PANTHER" id="PTHR15462:SF8">
    <property type="entry name" value="SERINE PROTEASE"/>
    <property type="match status" value="1"/>
</dbReference>
<feature type="chain" id="PRO_5044993429" description="Serine protease" evidence="6">
    <location>
        <begin position="20"/>
        <end position="270"/>
    </location>
</feature>
<reference evidence="8" key="1">
    <citation type="submission" date="2022-05" db="EMBL/GenBank/DDBJ databases">
        <authorList>
            <person name="Park J.-S."/>
        </authorList>
    </citation>
    <scope>NUCLEOTIDE SEQUENCE</scope>
    <source>
        <strain evidence="8">2012CJ41-6</strain>
    </source>
</reference>
<evidence type="ECO:0000256" key="3">
    <source>
        <dbReference type="ARBA" id="ARBA00022729"/>
    </source>
</evidence>
<dbReference type="Proteomes" id="UP001203880">
    <property type="component" value="Unassembled WGS sequence"/>
</dbReference>
<evidence type="ECO:0000313" key="8">
    <source>
        <dbReference type="EMBL" id="MCL6285870.1"/>
    </source>
</evidence>
<evidence type="ECO:0000256" key="6">
    <source>
        <dbReference type="RuleBase" id="RU004296"/>
    </source>
</evidence>
<dbReference type="EC" id="3.4.21.-" evidence="6"/>
<dbReference type="GO" id="GO:0016787">
    <property type="term" value="F:hydrolase activity"/>
    <property type="evidence" value="ECO:0007669"/>
    <property type="project" value="UniProtKB-KW"/>
</dbReference>
<organism evidence="8 9">
    <name type="scientific">Ruegeria spongiae</name>
    <dbReference type="NCBI Taxonomy" id="2942209"/>
    <lineage>
        <taxon>Bacteria</taxon>
        <taxon>Pseudomonadati</taxon>
        <taxon>Pseudomonadota</taxon>
        <taxon>Alphaproteobacteria</taxon>
        <taxon>Rhodobacterales</taxon>
        <taxon>Roseobacteraceae</taxon>
        <taxon>Ruegeria</taxon>
    </lineage>
</organism>
<protein>
    <recommendedName>
        <fullName evidence="6">Serine protease</fullName>
        <ecNumber evidence="6">3.4.21.-</ecNumber>
    </recommendedName>
</protein>
<dbReference type="SUPFAM" id="SSF50494">
    <property type="entry name" value="Trypsin-like serine proteases"/>
    <property type="match status" value="1"/>
</dbReference>
<evidence type="ECO:0000256" key="5">
    <source>
        <dbReference type="ARBA" id="ARBA00022825"/>
    </source>
</evidence>
<feature type="domain" description="Peptidase S1" evidence="7">
    <location>
        <begin position="36"/>
        <end position="247"/>
    </location>
</feature>
<keyword evidence="2 6" id="KW-0645">Protease</keyword>
<keyword evidence="4 6" id="KW-0378">Hydrolase</keyword>
<gene>
    <name evidence="8" type="ORF">M3P21_20340</name>
</gene>
<proteinExistence type="inferred from homology"/>
<evidence type="ECO:0000256" key="1">
    <source>
        <dbReference type="ARBA" id="ARBA00008764"/>
    </source>
</evidence>